<accession>A0A516SKU5</accession>
<protein>
    <recommendedName>
        <fullName evidence="4">Lipoprotein</fullName>
    </recommendedName>
</protein>
<gene>
    <name evidence="2" type="ORF">FNU76_21880</name>
</gene>
<name>A0A516SKU5_9NEIS</name>
<dbReference type="OrthoDB" id="6292849at2"/>
<evidence type="ECO:0000313" key="3">
    <source>
        <dbReference type="Proteomes" id="UP000317550"/>
    </source>
</evidence>
<feature type="chain" id="PRO_5027937445" description="Lipoprotein" evidence="1">
    <location>
        <begin position="24"/>
        <end position="117"/>
    </location>
</feature>
<dbReference type="PROSITE" id="PS51257">
    <property type="entry name" value="PROKAR_LIPOPROTEIN"/>
    <property type="match status" value="1"/>
</dbReference>
<proteinExistence type="predicted"/>
<dbReference type="EMBL" id="CP041730">
    <property type="protein sequence ID" value="QDQ28787.1"/>
    <property type="molecule type" value="Genomic_DNA"/>
</dbReference>
<sequence length="117" mass="12609">MEKPIIKHLFGLALCLYYGNALAAGCELHVTRTACAGKEAISYKKCEGKAACTEFVDAADASACKKAALEACENKRLSITKSKVISAKFDGKELKSDKGDADFCKAYLNRAAEFDKC</sequence>
<evidence type="ECO:0008006" key="4">
    <source>
        <dbReference type="Google" id="ProtNLM"/>
    </source>
</evidence>
<keyword evidence="1" id="KW-0732">Signal</keyword>
<evidence type="ECO:0000313" key="2">
    <source>
        <dbReference type="EMBL" id="QDQ28787.1"/>
    </source>
</evidence>
<keyword evidence="3" id="KW-1185">Reference proteome</keyword>
<dbReference type="Proteomes" id="UP000317550">
    <property type="component" value="Chromosome"/>
</dbReference>
<dbReference type="RefSeq" id="WP_144280170.1">
    <property type="nucleotide sequence ID" value="NZ_CP041730.1"/>
</dbReference>
<reference evidence="3" key="1">
    <citation type="submission" date="2019-07" db="EMBL/GenBank/DDBJ databases">
        <title>Chitinimonas sp. nov., isolated from Ny-Alesund, arctica soil.</title>
        <authorList>
            <person name="Xu Q."/>
            <person name="Peng F."/>
        </authorList>
    </citation>
    <scope>NUCLEOTIDE SEQUENCE [LARGE SCALE GENOMIC DNA]</scope>
    <source>
        <strain evidence="3">R3-44</strain>
    </source>
</reference>
<organism evidence="2 3">
    <name type="scientific">Chitinimonas arctica</name>
    <dbReference type="NCBI Taxonomy" id="2594795"/>
    <lineage>
        <taxon>Bacteria</taxon>
        <taxon>Pseudomonadati</taxon>
        <taxon>Pseudomonadota</taxon>
        <taxon>Betaproteobacteria</taxon>
        <taxon>Neisseriales</taxon>
        <taxon>Chitinibacteraceae</taxon>
        <taxon>Chitinimonas</taxon>
    </lineage>
</organism>
<evidence type="ECO:0000256" key="1">
    <source>
        <dbReference type="SAM" id="SignalP"/>
    </source>
</evidence>
<dbReference type="KEGG" id="cari:FNU76_21880"/>
<dbReference type="AlphaFoldDB" id="A0A516SKU5"/>
<feature type="signal peptide" evidence="1">
    <location>
        <begin position="1"/>
        <end position="23"/>
    </location>
</feature>